<evidence type="ECO:0000256" key="6">
    <source>
        <dbReference type="SAM" id="Coils"/>
    </source>
</evidence>
<reference evidence="10" key="1">
    <citation type="submission" date="2019-04" db="EMBL/GenBank/DDBJ databases">
        <title>Evolution of Biomass-Degrading Anaerobic Consortia Revealed by Metagenomics.</title>
        <authorList>
            <person name="Peng X."/>
        </authorList>
    </citation>
    <scope>NUCLEOTIDE SEQUENCE</scope>
    <source>
        <strain evidence="10">SIG254</strain>
    </source>
</reference>
<dbReference type="InterPro" id="IPR000064">
    <property type="entry name" value="NLP_P60_dom"/>
</dbReference>
<accession>A0A927W6R6</accession>
<dbReference type="InterPro" id="IPR057309">
    <property type="entry name" value="PcsB_CC"/>
</dbReference>
<dbReference type="AlphaFoldDB" id="A0A927W6R6"/>
<keyword evidence="2" id="KW-0645">Protease</keyword>
<name>A0A927W6R6_9CLOT</name>
<dbReference type="Gene3D" id="6.10.250.3150">
    <property type="match status" value="1"/>
</dbReference>
<feature type="region of interest" description="Disordered" evidence="7">
    <location>
        <begin position="247"/>
        <end position="267"/>
    </location>
</feature>
<comment type="caution">
    <text evidence="10">The sequence shown here is derived from an EMBL/GenBank/DDBJ whole genome shotgun (WGS) entry which is preliminary data.</text>
</comment>
<evidence type="ECO:0000256" key="3">
    <source>
        <dbReference type="ARBA" id="ARBA00022729"/>
    </source>
</evidence>
<dbReference type="Pfam" id="PF24568">
    <property type="entry name" value="CC_PcsB"/>
    <property type="match status" value="1"/>
</dbReference>
<dbReference type="Proteomes" id="UP000768462">
    <property type="component" value="Unassembled WGS sequence"/>
</dbReference>
<evidence type="ECO:0000256" key="5">
    <source>
        <dbReference type="ARBA" id="ARBA00022807"/>
    </source>
</evidence>
<evidence type="ECO:0000259" key="9">
    <source>
        <dbReference type="PROSITE" id="PS51935"/>
    </source>
</evidence>
<dbReference type="Pfam" id="PF00877">
    <property type="entry name" value="NLPC_P60"/>
    <property type="match status" value="1"/>
</dbReference>
<protein>
    <submittedName>
        <fullName evidence="10">Glycoside hydrolase</fullName>
    </submittedName>
</protein>
<sequence>MRFINEGEGIFLNKKNISLVLALALSISCVGTSAFADPNSDRSTYEQKLEENKNNYKSAQEQVDEIEASIQSVNSQMEDISIDIEELNAEILEAEGKIEESNKKVQATESDIKEQNEKFSERMKAMYINGMGSYVEALLNSNSISDFMSRLNNINIMINSDKEIVSSLNEKIETIEKQKKVVQDEKVKLDALQEENNKKLAQLEEKRAEHKKALAKAEANRDLFDAAVKESEAQIRETERQIMQYVSNGNTSTNRPSRGGSGGSNVIAPPNASGSSIVGYAYKFLGVPYQWGGNGPNTFDCSGLTRYVYAANGISLPRVAQDQMNAGTPVSNPQPGDLVFFGSGGYAYHVGIYVGNNSYLHAPQDNEVVKISPMSRYDYIGARRY</sequence>
<feature type="signal peptide" evidence="8">
    <location>
        <begin position="1"/>
        <end position="36"/>
    </location>
</feature>
<evidence type="ECO:0000256" key="4">
    <source>
        <dbReference type="ARBA" id="ARBA00022801"/>
    </source>
</evidence>
<keyword evidence="3 8" id="KW-0732">Signal</keyword>
<dbReference type="Gene3D" id="3.90.1720.10">
    <property type="entry name" value="endopeptidase domain like (from Nostoc punctiforme)"/>
    <property type="match status" value="1"/>
</dbReference>
<dbReference type="PROSITE" id="PS51257">
    <property type="entry name" value="PROKAR_LIPOPROTEIN"/>
    <property type="match status" value="1"/>
</dbReference>
<evidence type="ECO:0000313" key="10">
    <source>
        <dbReference type="EMBL" id="MBE6061643.1"/>
    </source>
</evidence>
<dbReference type="EMBL" id="SVCM01000187">
    <property type="protein sequence ID" value="MBE6061643.1"/>
    <property type="molecule type" value="Genomic_DNA"/>
</dbReference>
<comment type="similarity">
    <text evidence="1">Belongs to the peptidase C40 family.</text>
</comment>
<evidence type="ECO:0000256" key="7">
    <source>
        <dbReference type="SAM" id="MobiDB-lite"/>
    </source>
</evidence>
<dbReference type="PANTHER" id="PTHR47053">
    <property type="entry name" value="MUREIN DD-ENDOPEPTIDASE MEPH-RELATED"/>
    <property type="match status" value="1"/>
</dbReference>
<gene>
    <name evidence="10" type="ORF">E7215_15990</name>
</gene>
<dbReference type="InterPro" id="IPR038765">
    <property type="entry name" value="Papain-like_cys_pep_sf"/>
</dbReference>
<evidence type="ECO:0000256" key="1">
    <source>
        <dbReference type="ARBA" id="ARBA00007074"/>
    </source>
</evidence>
<keyword evidence="5" id="KW-0788">Thiol protease</keyword>
<evidence type="ECO:0000256" key="2">
    <source>
        <dbReference type="ARBA" id="ARBA00022670"/>
    </source>
</evidence>
<evidence type="ECO:0000256" key="8">
    <source>
        <dbReference type="SAM" id="SignalP"/>
    </source>
</evidence>
<dbReference type="PANTHER" id="PTHR47053:SF1">
    <property type="entry name" value="MUREIN DD-ENDOPEPTIDASE MEPH-RELATED"/>
    <property type="match status" value="1"/>
</dbReference>
<dbReference type="GO" id="GO:0006508">
    <property type="term" value="P:proteolysis"/>
    <property type="evidence" value="ECO:0007669"/>
    <property type="project" value="UniProtKB-KW"/>
</dbReference>
<evidence type="ECO:0000313" key="11">
    <source>
        <dbReference type="Proteomes" id="UP000768462"/>
    </source>
</evidence>
<dbReference type="InterPro" id="IPR051202">
    <property type="entry name" value="Peptidase_C40"/>
</dbReference>
<feature type="coiled-coil region" evidence="6">
    <location>
        <begin position="42"/>
        <end position="118"/>
    </location>
</feature>
<dbReference type="SUPFAM" id="SSF54001">
    <property type="entry name" value="Cysteine proteinases"/>
    <property type="match status" value="1"/>
</dbReference>
<dbReference type="GO" id="GO:0008234">
    <property type="term" value="F:cysteine-type peptidase activity"/>
    <property type="evidence" value="ECO:0007669"/>
    <property type="project" value="UniProtKB-KW"/>
</dbReference>
<feature type="domain" description="NlpC/P60" evidence="9">
    <location>
        <begin position="271"/>
        <end position="385"/>
    </location>
</feature>
<keyword evidence="4 10" id="KW-0378">Hydrolase</keyword>
<keyword evidence="6" id="KW-0175">Coiled coil</keyword>
<proteinExistence type="inferred from homology"/>
<feature type="chain" id="PRO_5037618440" evidence="8">
    <location>
        <begin position="37"/>
        <end position="385"/>
    </location>
</feature>
<organism evidence="10 11">
    <name type="scientific">Clostridium sulfidigenes</name>
    <dbReference type="NCBI Taxonomy" id="318464"/>
    <lineage>
        <taxon>Bacteria</taxon>
        <taxon>Bacillati</taxon>
        <taxon>Bacillota</taxon>
        <taxon>Clostridia</taxon>
        <taxon>Eubacteriales</taxon>
        <taxon>Clostridiaceae</taxon>
        <taxon>Clostridium</taxon>
    </lineage>
</organism>
<dbReference type="PROSITE" id="PS51935">
    <property type="entry name" value="NLPC_P60"/>
    <property type="match status" value="1"/>
</dbReference>